<reference evidence="1 2" key="1">
    <citation type="submission" date="2019-12" db="EMBL/GenBank/DDBJ databases">
        <title>Complete Genome Sequence of a Quorum-Sensing Bacterium,Rhodobacteraceae bacterium C31, Isolated from a marine microalgae symbiotic bacteria.</title>
        <authorList>
            <person name="Zhang Y."/>
        </authorList>
    </citation>
    <scope>NUCLEOTIDE SEQUENCE [LARGE SCALE GENOMIC DNA]</scope>
    <source>
        <strain evidence="1 2">C31</strain>
    </source>
</reference>
<dbReference type="EMBL" id="CP047166">
    <property type="protein sequence ID" value="QRF65323.1"/>
    <property type="molecule type" value="Genomic_DNA"/>
</dbReference>
<organism evidence="1 2">
    <name type="scientific">Ponticoccus alexandrii</name>
    <dbReference type="NCBI Taxonomy" id="1943633"/>
    <lineage>
        <taxon>Bacteria</taxon>
        <taxon>Pseudomonadati</taxon>
        <taxon>Pseudomonadota</taxon>
        <taxon>Alphaproteobacteria</taxon>
        <taxon>Rhodobacterales</taxon>
        <taxon>Roseobacteraceae</taxon>
        <taxon>Ponticoccus</taxon>
    </lineage>
</organism>
<accession>A0ABX7F4M7</accession>
<sequence length="61" mass="6968">MVNLLSDLTVHRNLYEPPNAELWRRGTDDQTRLVMALREGDADAHRRDADRAIVTTHLATV</sequence>
<evidence type="ECO:0000313" key="1">
    <source>
        <dbReference type="EMBL" id="QRF65323.1"/>
    </source>
</evidence>
<evidence type="ECO:0000313" key="2">
    <source>
        <dbReference type="Proteomes" id="UP000596387"/>
    </source>
</evidence>
<dbReference type="Proteomes" id="UP000596387">
    <property type="component" value="Chromosome"/>
</dbReference>
<gene>
    <name evidence="1" type="ORF">GQA70_02745</name>
</gene>
<proteinExistence type="predicted"/>
<protein>
    <recommendedName>
        <fullName evidence="3">FCD domain-containing protein</fullName>
    </recommendedName>
</protein>
<evidence type="ECO:0008006" key="3">
    <source>
        <dbReference type="Google" id="ProtNLM"/>
    </source>
</evidence>
<keyword evidence="2" id="KW-1185">Reference proteome</keyword>
<name>A0ABX7F4M7_9RHOB</name>